<feature type="domain" description="HTH araC/xylS-type" evidence="3">
    <location>
        <begin position="190"/>
        <end position="288"/>
    </location>
</feature>
<organism evidence="4 5">
    <name type="scientific">Microbacterium aquilitoris</name>
    <dbReference type="NCBI Taxonomy" id="3067307"/>
    <lineage>
        <taxon>Bacteria</taxon>
        <taxon>Bacillati</taxon>
        <taxon>Actinomycetota</taxon>
        <taxon>Actinomycetes</taxon>
        <taxon>Micrococcales</taxon>
        <taxon>Microbacteriaceae</taxon>
        <taxon>Microbacterium</taxon>
    </lineage>
</organism>
<dbReference type="InterPro" id="IPR009594">
    <property type="entry name" value="Tscrpt_reg_HTH_AraC_N"/>
</dbReference>
<accession>A0ABU3GJ63</accession>
<gene>
    <name evidence="4" type="ORF">Q9S78_08665</name>
</gene>
<dbReference type="Pfam" id="PF06719">
    <property type="entry name" value="AraC_N"/>
    <property type="match status" value="1"/>
</dbReference>
<dbReference type="Pfam" id="PF12833">
    <property type="entry name" value="HTH_18"/>
    <property type="match status" value="1"/>
</dbReference>
<evidence type="ECO:0000256" key="2">
    <source>
        <dbReference type="ARBA" id="ARBA00023163"/>
    </source>
</evidence>
<evidence type="ECO:0000256" key="1">
    <source>
        <dbReference type="ARBA" id="ARBA00023015"/>
    </source>
</evidence>
<keyword evidence="5" id="KW-1185">Reference proteome</keyword>
<dbReference type="RefSeq" id="WP_311870000.1">
    <property type="nucleotide sequence ID" value="NZ_JAUZVT010000002.1"/>
</dbReference>
<protein>
    <submittedName>
        <fullName evidence="4">AraC family transcriptional regulator</fullName>
    </submittedName>
</protein>
<evidence type="ECO:0000313" key="4">
    <source>
        <dbReference type="EMBL" id="MDT3330744.1"/>
    </source>
</evidence>
<dbReference type="PANTHER" id="PTHR43436:SF1">
    <property type="entry name" value="TRANSCRIPTIONAL REGULATORY PROTEIN"/>
    <property type="match status" value="1"/>
</dbReference>
<proteinExistence type="predicted"/>
<name>A0ABU3GJ63_9MICO</name>
<dbReference type="PROSITE" id="PS01124">
    <property type="entry name" value="HTH_ARAC_FAMILY_2"/>
    <property type="match status" value="1"/>
</dbReference>
<evidence type="ECO:0000259" key="3">
    <source>
        <dbReference type="PROSITE" id="PS01124"/>
    </source>
</evidence>
<dbReference type="SMART" id="SM00342">
    <property type="entry name" value="HTH_ARAC"/>
    <property type="match status" value="1"/>
</dbReference>
<dbReference type="Proteomes" id="UP001262835">
    <property type="component" value="Unassembled WGS sequence"/>
</dbReference>
<dbReference type="Gene3D" id="1.10.10.60">
    <property type="entry name" value="Homeodomain-like"/>
    <property type="match status" value="2"/>
</dbReference>
<dbReference type="InterPro" id="IPR009057">
    <property type="entry name" value="Homeodomain-like_sf"/>
</dbReference>
<keyword evidence="1" id="KW-0805">Transcription regulation</keyword>
<dbReference type="InterPro" id="IPR018060">
    <property type="entry name" value="HTH_AraC"/>
</dbReference>
<dbReference type="PANTHER" id="PTHR43436">
    <property type="entry name" value="ARAC-FAMILY TRANSCRIPTIONAL REGULATOR"/>
    <property type="match status" value="1"/>
</dbReference>
<evidence type="ECO:0000313" key="5">
    <source>
        <dbReference type="Proteomes" id="UP001262835"/>
    </source>
</evidence>
<comment type="caution">
    <text evidence="4">The sequence shown here is derived from an EMBL/GenBank/DDBJ whole genome shotgun (WGS) entry which is preliminary data.</text>
</comment>
<dbReference type="EMBL" id="JAUZVT010000002">
    <property type="protein sequence ID" value="MDT3330744.1"/>
    <property type="molecule type" value="Genomic_DNA"/>
</dbReference>
<dbReference type="SUPFAM" id="SSF46689">
    <property type="entry name" value="Homeodomain-like"/>
    <property type="match status" value="2"/>
</dbReference>
<keyword evidence="2" id="KW-0804">Transcription</keyword>
<reference evidence="4 5" key="1">
    <citation type="submission" date="2023-08" db="EMBL/GenBank/DDBJ databases">
        <title>Microbacterium aquilitoris sp. nov. and Microbacterium gwkjibeachense sp. nov., isolated from beach.</title>
        <authorList>
            <person name="Lee S.D."/>
            <person name="Yang H."/>
            <person name="Kim I."/>
        </authorList>
    </citation>
    <scope>NUCLEOTIDE SEQUENCE [LARGE SCALE GENOMIC DNA]</scope>
    <source>
        <strain evidence="4 5">KSW-18</strain>
    </source>
</reference>
<sequence>MDERTRTSLDRAADRVRRHIDRVAAAESLGLILGRTNAPSPTMFVQYKPCVSVVLAGRKVSGDDSAAGEEWGPERFLITPVDLPLFARVTETGPAGDFVSVNWRIDPAVVAEVAGQLPLPAAPEAPERLGTMTAEIADVVDRMLALLDAPAEAGVLAPLLNRELIVRLLQSDQAARVLAAATHANADIITAAITTLTRRLAEPWTLGAIAASVGASPTTVSRRFRELTGLTPMRYLKRLRLGEARRLLITDGDTAAQAGAAVGYVSASHFSRDYRSAYGRSPASDATDLRERMRAS</sequence>